<keyword evidence="2" id="KW-0175">Coiled coil</keyword>
<sequence length="506" mass="56441">MIYENDKKEAPGSHTPLAQNNVGIYLEQLRSEIIRILENETSSRVTIKQLENDLNIHKRALSSYETERVHSEQKLQDSLKRTEELEKKADDLEKQLKGHRVVALLDGDGAIFNSQLISQGQSGGHIAAQKLSDAIMQHLASTNGVNRYQLWVYIFFNRRGLIDTFGRAGLAAAKNKFDDFIMGFNQAAERFIMLDVGSAKEAADAKIKALLEDEIRFPQTEKIIFGGCHDNGYVTTIRSHITSGFKNKLILLRSYTDMAAGINELELPSFSIPDLFISQKLGMPAPPSHINSIPVPTLATVPTPVVLPPVERPKGHRPSLSNIRQCFDALPFASIEPEDSSRKQSSQPPSYSSALQTVPKRAATPELDPSGNSSSSDESEHGSPNIPQISLTNSRSRRINPNILLSKHKPPPCTLFYLSTCKHGVDCKYGHDYLLQPEHYAEIRTNAKKSPCPSRNKGDICLWGDDCCYGHYCPMTTKCHFFKQNRCKFQGADMHKEPKQQTADIA</sequence>
<feature type="region of interest" description="Disordered" evidence="3">
    <location>
        <begin position="337"/>
        <end position="394"/>
    </location>
</feature>
<evidence type="ECO:0000256" key="2">
    <source>
        <dbReference type="SAM" id="Coils"/>
    </source>
</evidence>
<evidence type="ECO:0000259" key="4">
    <source>
        <dbReference type="PROSITE" id="PS50103"/>
    </source>
</evidence>
<protein>
    <recommendedName>
        <fullName evidence="4">C3H1-type domain-containing protein</fullName>
    </recommendedName>
</protein>
<dbReference type="PANTHER" id="PTHR37543:SF1">
    <property type="entry name" value="CCCH ZINC FINGER DNA BINDING PROTEIN (AFU_ORTHOLOGUE AFUA_5G12760)"/>
    <property type="match status" value="1"/>
</dbReference>
<accession>A0A8H7XX96</accession>
<name>A0A8H7XX96_PSICU</name>
<feature type="compositionally biased region" description="Polar residues" evidence="3">
    <location>
        <begin position="343"/>
        <end position="356"/>
    </location>
</feature>
<organism evidence="5">
    <name type="scientific">Psilocybe cubensis</name>
    <name type="common">Psychedelic mushroom</name>
    <name type="synonym">Stropharia cubensis</name>
    <dbReference type="NCBI Taxonomy" id="181762"/>
    <lineage>
        <taxon>Eukaryota</taxon>
        <taxon>Fungi</taxon>
        <taxon>Dikarya</taxon>
        <taxon>Basidiomycota</taxon>
        <taxon>Agaricomycotina</taxon>
        <taxon>Agaricomycetes</taxon>
        <taxon>Agaricomycetidae</taxon>
        <taxon>Agaricales</taxon>
        <taxon>Agaricineae</taxon>
        <taxon>Strophariaceae</taxon>
        <taxon>Psilocybe</taxon>
    </lineage>
</organism>
<evidence type="ECO:0000313" key="5">
    <source>
        <dbReference type="EMBL" id="KAG5169421.1"/>
    </source>
</evidence>
<proteinExistence type="predicted"/>
<dbReference type="PROSITE" id="PS50103">
    <property type="entry name" value="ZF_C3H1"/>
    <property type="match status" value="1"/>
</dbReference>
<dbReference type="InterPro" id="IPR000571">
    <property type="entry name" value="Znf_CCCH"/>
</dbReference>
<feature type="zinc finger region" description="C3H1-type" evidence="1">
    <location>
        <begin position="407"/>
        <end position="434"/>
    </location>
</feature>
<reference evidence="5" key="1">
    <citation type="submission" date="2021-02" db="EMBL/GenBank/DDBJ databases">
        <title>Psilocybe cubensis genome.</title>
        <authorList>
            <person name="Mckernan K.J."/>
            <person name="Crawford S."/>
            <person name="Trippe A."/>
            <person name="Kane L.T."/>
            <person name="Mclaughlin S."/>
        </authorList>
    </citation>
    <scope>NUCLEOTIDE SEQUENCE [LARGE SCALE GENOMIC DNA]</scope>
    <source>
        <strain evidence="5">MGC-MH-2018</strain>
    </source>
</reference>
<dbReference type="GO" id="GO:0008270">
    <property type="term" value="F:zinc ion binding"/>
    <property type="evidence" value="ECO:0007669"/>
    <property type="project" value="UniProtKB-KW"/>
</dbReference>
<gene>
    <name evidence="5" type="ORF">JR316_005977</name>
</gene>
<dbReference type="AlphaFoldDB" id="A0A8H7XX96"/>
<evidence type="ECO:0000256" key="1">
    <source>
        <dbReference type="PROSITE-ProRule" id="PRU00723"/>
    </source>
</evidence>
<keyword evidence="1" id="KW-0479">Metal-binding</keyword>
<evidence type="ECO:0000256" key="3">
    <source>
        <dbReference type="SAM" id="MobiDB-lite"/>
    </source>
</evidence>
<dbReference type="Pfam" id="PF25540">
    <property type="entry name" value="DUF7923"/>
    <property type="match status" value="1"/>
</dbReference>
<keyword evidence="1" id="KW-0863">Zinc-finger</keyword>
<keyword evidence="1" id="KW-0862">Zinc</keyword>
<feature type="domain" description="C3H1-type" evidence="4">
    <location>
        <begin position="407"/>
        <end position="434"/>
    </location>
</feature>
<feature type="coiled-coil region" evidence="2">
    <location>
        <begin position="47"/>
        <end position="102"/>
    </location>
</feature>
<comment type="caution">
    <text evidence="5">The sequence shown here is derived from an EMBL/GenBank/DDBJ whole genome shotgun (WGS) entry which is preliminary data.</text>
</comment>
<dbReference type="InterPro" id="IPR057683">
    <property type="entry name" value="DUF7923"/>
</dbReference>
<dbReference type="EMBL" id="JAFIQS010000005">
    <property type="protein sequence ID" value="KAG5169421.1"/>
    <property type="molecule type" value="Genomic_DNA"/>
</dbReference>
<dbReference type="PANTHER" id="PTHR37543">
    <property type="entry name" value="CCCH ZINC FINGER DNA BINDING PROTEIN (AFU_ORTHOLOGUE AFUA_5G12760)"/>
    <property type="match status" value="1"/>
</dbReference>